<feature type="compositionally biased region" description="Low complexity" evidence="1">
    <location>
        <begin position="223"/>
        <end position="235"/>
    </location>
</feature>
<dbReference type="InterPro" id="IPR036322">
    <property type="entry name" value="WD40_repeat_dom_sf"/>
</dbReference>
<sequence>MGAPTDFPVPDATPKVAKAGEDADDEEHHHVSIASLRSKFETLAHGVHSVAAHPLHGLRPHRPASPAVVTTAAAGATPTPTQAQTASPTSSSPVIQSGATVTSALPVSSKSVSPVSQSPSSRPLPIPGAGARPPRVGSPGISAPSLAPGRSSPFTSSPLATSPAASPPKPRLPPVHTADKPTTPPVSIVLSTPISAEPEDIGDEPAPSVKALRERFGAVSIQPRPASSSPSSSRRVSFDAPRVAVPEELAQSEESKDAPKETAGDNPAALKRPPPPPPSSKPTHPASTAVVFAPVAGPAGPKYDQSTAVRAKGPAPPPPTSRSASPAKMADVTAGGLTASPATTPNISRSSSPAPATSLHRPPPPPPLVAKPAASPAAAEPIPVVAERPAVPARKPTVVGEAAPPPRPSPSAADSVPSLPPRRLSVAAPADATTAPVHTGRAVPPPPPARKVEEGHPPADASMGPPPPIPTGRPNASTAPTSQPSDDRPGPPPPRPATAAVAIPPTPPRPKAAATPEIAASPPKVVKPPLPGNKPAAPTVIPTTAVPPVDVSKPPLPQRKATLPPTGATPPRLPVRQNSVASITPSQASSNSTLRQGSMTDDSSAYHPPPPPTRSATSLASVGPPPKRNGTVTAKRGAIAPRLQPDSSNSSIPRSGSGDFSEDDDDEGGPVQHINSMAQRLLDEHADSSEANRRPPHYSPDIKMSLTTGITAFAVHGKYTCVAHHQVRVFDTTFDDRPIHTLELKDTGLDFRVKDPRVTAMCFRPGETAEQEGRFVWCGTKDGHVWELDVMTGEVTSQKPSIHSGAVTHILRSHNNILTIDDIGKVHVFEVEQGTPKRDPAKLLRTVRLSDKVTFAKMIRGRLWTATAPAVRSTTASSGARGPAIRVYDPCAPGTAPPPQMALTSEWAGAATSATVMPMDPDRVFLGHEGGYVSIWTLGDELECQQVLKISSTDILSLEGVGERLWAGNRKGQIHVYDITPKPWIVTNVWTAHPDQPCHTLVADPWGISSTGRFMLWSCSRDVLHAWDGLLAVDWTGKRLTDRQPDYCDFREIRALVCSWNIDSAKPSELSGPPQNANFLNELLHSVESPDIIVFGFQETIPLTDKKLTAKTFLFGSKGKDSGGATKDTVSGAYRAWADKLQSAVGQISTAESQYVKVHSEQLVGLFSCMFVKSSLKNSLRDVHITTVKRGIGGIYGNKGAIFARMVVDDTSICFINVHLAAGQSHKGARNADIAAIMEDKAIFPPADTLPYVRGGDGTGVLDHEMVVFSGDLNYRIDQRRDLVESMIDVGDLAYLLERDQLRREMRANHAFRLRSFAEAPITFPPTYKYDPGTDNYDSSEKRRVPAWCDRILFTRTSRLKAINYQRYEINVSDHRPISAGLAVQVKHIDPVRMREVTKQVTAEWRVHEADILAKMAEAYKLH</sequence>
<dbReference type="PANTHER" id="PTHR11200">
    <property type="entry name" value="INOSITOL 5-PHOSPHATASE"/>
    <property type="match status" value="1"/>
</dbReference>
<evidence type="ECO:0000259" key="2">
    <source>
        <dbReference type="SMART" id="SM00128"/>
    </source>
</evidence>
<evidence type="ECO:0000313" key="4">
    <source>
        <dbReference type="Proteomes" id="UP000827549"/>
    </source>
</evidence>
<feature type="compositionally biased region" description="Low complexity" evidence="1">
    <location>
        <begin position="535"/>
        <end position="549"/>
    </location>
</feature>
<feature type="compositionally biased region" description="Low complexity" evidence="1">
    <location>
        <begin position="151"/>
        <end position="164"/>
    </location>
</feature>
<dbReference type="Proteomes" id="UP000827549">
    <property type="component" value="Chromosome 1"/>
</dbReference>
<feature type="compositionally biased region" description="Polar residues" evidence="1">
    <location>
        <begin position="474"/>
        <end position="484"/>
    </location>
</feature>
<evidence type="ECO:0000256" key="1">
    <source>
        <dbReference type="SAM" id="MobiDB-lite"/>
    </source>
</evidence>
<reference evidence="3" key="1">
    <citation type="submission" date="2023-10" db="EMBL/GenBank/DDBJ databases">
        <authorList>
            <person name="Noh H."/>
        </authorList>
    </citation>
    <scope>NUCLEOTIDE SEQUENCE</scope>
    <source>
        <strain evidence="3">DUCC4014</strain>
    </source>
</reference>
<dbReference type="GO" id="GO:0046856">
    <property type="term" value="P:phosphatidylinositol dephosphorylation"/>
    <property type="evidence" value="ECO:0007669"/>
    <property type="project" value="InterPro"/>
</dbReference>
<dbReference type="EMBL" id="CP086714">
    <property type="protein sequence ID" value="WOO77208.1"/>
    <property type="molecule type" value="Genomic_DNA"/>
</dbReference>
<feature type="domain" description="Inositol polyphosphate-related phosphatase" evidence="2">
    <location>
        <begin position="1051"/>
        <end position="1390"/>
    </location>
</feature>
<feature type="compositionally biased region" description="Basic and acidic residues" evidence="1">
    <location>
        <begin position="253"/>
        <end position="263"/>
    </location>
</feature>
<feature type="compositionally biased region" description="Low complexity" evidence="1">
    <location>
        <begin position="281"/>
        <end position="301"/>
    </location>
</feature>
<dbReference type="InterPro" id="IPR036691">
    <property type="entry name" value="Endo/exonu/phosph_ase_sf"/>
</dbReference>
<dbReference type="PANTHER" id="PTHR11200:SF240">
    <property type="entry name" value="INOSITOL POLYPHOSPHATE 5-PHOSPHATASE C9G1.10C-RELATED"/>
    <property type="match status" value="1"/>
</dbReference>
<dbReference type="RefSeq" id="XP_062623240.1">
    <property type="nucleotide sequence ID" value="XM_062767256.1"/>
</dbReference>
<feature type="region of interest" description="Disordered" evidence="1">
    <location>
        <begin position="55"/>
        <end position="672"/>
    </location>
</feature>
<feature type="compositionally biased region" description="Low complexity" evidence="1">
    <location>
        <begin position="370"/>
        <end position="396"/>
    </location>
</feature>
<dbReference type="InterPro" id="IPR015943">
    <property type="entry name" value="WD40/YVTN_repeat-like_dom_sf"/>
</dbReference>
<feature type="compositionally biased region" description="Low complexity" evidence="1">
    <location>
        <begin position="647"/>
        <end position="659"/>
    </location>
</feature>
<evidence type="ECO:0000313" key="3">
    <source>
        <dbReference type="EMBL" id="WOO77208.1"/>
    </source>
</evidence>
<accession>A0AAF0XZR4</accession>
<dbReference type="GeneID" id="87804055"/>
<dbReference type="Gene3D" id="2.130.10.10">
    <property type="entry name" value="YVTN repeat-like/Quinoprotein amine dehydrogenase"/>
    <property type="match status" value="1"/>
</dbReference>
<dbReference type="InterPro" id="IPR046985">
    <property type="entry name" value="IP5"/>
</dbReference>
<dbReference type="InterPro" id="IPR000300">
    <property type="entry name" value="IPPc"/>
</dbReference>
<feature type="compositionally biased region" description="Low complexity" evidence="1">
    <location>
        <begin position="64"/>
        <end position="93"/>
    </location>
</feature>
<dbReference type="SUPFAM" id="SSF50978">
    <property type="entry name" value="WD40 repeat-like"/>
    <property type="match status" value="1"/>
</dbReference>
<feature type="compositionally biased region" description="Low complexity" evidence="1">
    <location>
        <begin position="426"/>
        <end position="437"/>
    </location>
</feature>
<dbReference type="Gene3D" id="3.60.10.10">
    <property type="entry name" value="Endonuclease/exonuclease/phosphatase"/>
    <property type="match status" value="1"/>
</dbReference>
<gene>
    <name evidence="3" type="primary">SPAC9G1.10c</name>
    <name evidence="3" type="ORF">LOC62_01G000797</name>
</gene>
<feature type="compositionally biased region" description="Polar residues" evidence="1">
    <location>
        <begin position="94"/>
        <end position="105"/>
    </location>
</feature>
<name>A0AAF0XZR4_9TREE</name>
<feature type="compositionally biased region" description="Polar residues" evidence="1">
    <location>
        <begin position="576"/>
        <end position="603"/>
    </location>
</feature>
<dbReference type="SMART" id="SM00128">
    <property type="entry name" value="IPPc"/>
    <property type="match status" value="1"/>
</dbReference>
<feature type="compositionally biased region" description="Low complexity" evidence="1">
    <location>
        <begin position="106"/>
        <end position="121"/>
    </location>
</feature>
<feature type="compositionally biased region" description="Basic and acidic residues" evidence="1">
    <location>
        <begin position="18"/>
        <end position="30"/>
    </location>
</feature>
<dbReference type="SUPFAM" id="SSF56219">
    <property type="entry name" value="DNase I-like"/>
    <property type="match status" value="1"/>
</dbReference>
<protein>
    <submittedName>
        <fullName evidence="3">Inositol polyphosphate 5-phosphatasec</fullName>
    </submittedName>
</protein>
<feature type="compositionally biased region" description="Polar residues" evidence="1">
    <location>
        <begin position="340"/>
        <end position="352"/>
    </location>
</feature>
<dbReference type="GO" id="GO:0004439">
    <property type="term" value="F:phosphatidylinositol-4,5-bisphosphate 5-phosphatase activity"/>
    <property type="evidence" value="ECO:0007669"/>
    <property type="project" value="TreeGrafter"/>
</dbReference>
<dbReference type="Pfam" id="PF22669">
    <property type="entry name" value="Exo_endo_phos2"/>
    <property type="match status" value="1"/>
</dbReference>
<proteinExistence type="predicted"/>
<keyword evidence="4" id="KW-1185">Reference proteome</keyword>
<organism evidence="3 4">
    <name type="scientific">Vanrija pseudolonga</name>
    <dbReference type="NCBI Taxonomy" id="143232"/>
    <lineage>
        <taxon>Eukaryota</taxon>
        <taxon>Fungi</taxon>
        <taxon>Dikarya</taxon>
        <taxon>Basidiomycota</taxon>
        <taxon>Agaricomycotina</taxon>
        <taxon>Tremellomycetes</taxon>
        <taxon>Trichosporonales</taxon>
        <taxon>Trichosporonaceae</taxon>
        <taxon>Vanrija</taxon>
    </lineage>
</organism>
<feature type="region of interest" description="Disordered" evidence="1">
    <location>
        <begin position="1"/>
        <end position="30"/>
    </location>
</feature>